<dbReference type="Pfam" id="PF12838">
    <property type="entry name" value="Fer4_7"/>
    <property type="match status" value="1"/>
</dbReference>
<dbReference type="SUPFAM" id="SSF54862">
    <property type="entry name" value="4Fe-4S ferredoxins"/>
    <property type="match status" value="1"/>
</dbReference>
<keyword evidence="2" id="KW-0479">Metal-binding</keyword>
<name>A0A0S8G532_UNCW3</name>
<feature type="domain" description="4Fe-4S ferredoxin-type" evidence="6">
    <location>
        <begin position="482"/>
        <end position="511"/>
    </location>
</feature>
<keyword evidence="5" id="KW-0411">Iron-sulfur</keyword>
<sequence length="556" mass="61046">MSKIGLFLCECGPNIAEAIDLDRIAQSIEGDKTVAGIERHKLLCSTDGKKFLAEGIERNEFERIIIAACSPKQHEATFMEVMSSTGCNPYLMQLVNIREQCAWVTTDKKAATDKALVLIRAAIRRIKYHDALEKKEIECDPGVIVIGGGIAGIETALRTAQPARTIYLLAEATLGGSAKNVRILSPTMRSAKEFLNEKIESVRHNEHIKIFENCTIEEILGFFGNFVAHVHTKDNKKHELKAGAVVLALDAQQYVPHGAHSLGYGKFEDVYTAAEFEALPSDSIVTKSGRPLHSVAIIHCVGRKKLGYCSKMCCVNSMKIARDIVNRSRETKVIQFYKNLCLPGTYYDTFFKETKAQGIEFVRYGNIDVSRDSEHLTIRYKSFGNAERTVPVDMVILSTGLTPSSRVKDFAQMFNIPVDEYGFLKQEHTILEPISTVTEGVYIAGGMHGPGDVNDSIAQAGAAAGRILSSLVPGKRLELEAKTSNISETMCVGCGACVDVCAYGAITLDEDKNISVVNEVLCRGCGNCAAVCRSGAARHRHFTNRQISQEILQILE</sequence>
<accession>A0A0S8G532</accession>
<dbReference type="InterPro" id="IPR023753">
    <property type="entry name" value="FAD/NAD-binding_dom"/>
</dbReference>
<organism evidence="7 8">
    <name type="scientific">candidate division WOR_3 bacterium SM23_60</name>
    <dbReference type="NCBI Taxonomy" id="1703780"/>
    <lineage>
        <taxon>Bacteria</taxon>
        <taxon>Bacteria division WOR-3</taxon>
    </lineage>
</organism>
<dbReference type="Gene3D" id="3.30.70.20">
    <property type="match status" value="1"/>
</dbReference>
<dbReference type="GO" id="GO:0016491">
    <property type="term" value="F:oxidoreductase activity"/>
    <property type="evidence" value="ECO:0007669"/>
    <property type="project" value="UniProtKB-KW"/>
</dbReference>
<keyword evidence="4" id="KW-0408">Iron</keyword>
<comment type="caution">
    <text evidence="7">The sequence shown here is derived from an EMBL/GenBank/DDBJ whole genome shotgun (WGS) entry which is preliminary data.</text>
</comment>
<dbReference type="PANTHER" id="PTHR43498:SF1">
    <property type="entry name" value="COB--COM HETERODISULFIDE REDUCTASE IRON-SULFUR SUBUNIT A"/>
    <property type="match status" value="1"/>
</dbReference>
<protein>
    <recommendedName>
        <fullName evidence="6">4Fe-4S ferredoxin-type domain-containing protein</fullName>
    </recommendedName>
</protein>
<dbReference type="EMBL" id="LJUO01000182">
    <property type="protein sequence ID" value="KPK68136.1"/>
    <property type="molecule type" value="Genomic_DNA"/>
</dbReference>
<dbReference type="Proteomes" id="UP000051096">
    <property type="component" value="Unassembled WGS sequence"/>
</dbReference>
<dbReference type="PANTHER" id="PTHR43498">
    <property type="entry name" value="FERREDOXIN:COB-COM HETERODISULFIDE REDUCTASE SUBUNIT A"/>
    <property type="match status" value="1"/>
</dbReference>
<evidence type="ECO:0000256" key="5">
    <source>
        <dbReference type="ARBA" id="ARBA00023014"/>
    </source>
</evidence>
<dbReference type="GO" id="GO:0051539">
    <property type="term" value="F:4 iron, 4 sulfur cluster binding"/>
    <property type="evidence" value="ECO:0007669"/>
    <property type="project" value="UniProtKB-KW"/>
</dbReference>
<reference evidence="7 8" key="1">
    <citation type="journal article" date="2015" name="Microbiome">
        <title>Genomic resolution of linkages in carbon, nitrogen, and sulfur cycling among widespread estuary sediment bacteria.</title>
        <authorList>
            <person name="Baker B.J."/>
            <person name="Lazar C.S."/>
            <person name="Teske A.P."/>
            <person name="Dick G.J."/>
        </authorList>
    </citation>
    <scope>NUCLEOTIDE SEQUENCE [LARGE SCALE GENOMIC DNA]</scope>
    <source>
        <strain evidence="7">SM23_60</strain>
    </source>
</reference>
<evidence type="ECO:0000256" key="4">
    <source>
        <dbReference type="ARBA" id="ARBA00023004"/>
    </source>
</evidence>
<dbReference type="PROSITE" id="PS51379">
    <property type="entry name" value="4FE4S_FER_2"/>
    <property type="match status" value="2"/>
</dbReference>
<dbReference type="Pfam" id="PF07992">
    <property type="entry name" value="Pyr_redox_2"/>
    <property type="match status" value="1"/>
</dbReference>
<gene>
    <name evidence="7" type="ORF">AMJ87_12315</name>
</gene>
<evidence type="ECO:0000313" key="8">
    <source>
        <dbReference type="Proteomes" id="UP000051096"/>
    </source>
</evidence>
<proteinExistence type="predicted"/>
<dbReference type="PATRIC" id="fig|1703780.3.peg.2031"/>
<feature type="domain" description="4Fe-4S ferredoxin-type" evidence="6">
    <location>
        <begin position="513"/>
        <end position="542"/>
    </location>
</feature>
<dbReference type="InterPro" id="IPR036188">
    <property type="entry name" value="FAD/NAD-bd_sf"/>
</dbReference>
<dbReference type="GO" id="GO:0046872">
    <property type="term" value="F:metal ion binding"/>
    <property type="evidence" value="ECO:0007669"/>
    <property type="project" value="UniProtKB-KW"/>
</dbReference>
<evidence type="ECO:0000259" key="6">
    <source>
        <dbReference type="PROSITE" id="PS51379"/>
    </source>
</evidence>
<dbReference type="InterPro" id="IPR039650">
    <property type="entry name" value="HdrA-like"/>
</dbReference>
<keyword evidence="1" id="KW-0004">4Fe-4S</keyword>
<dbReference type="Gene3D" id="3.50.50.60">
    <property type="entry name" value="FAD/NAD(P)-binding domain"/>
    <property type="match status" value="1"/>
</dbReference>
<keyword evidence="3" id="KW-0560">Oxidoreductase</keyword>
<evidence type="ECO:0000313" key="7">
    <source>
        <dbReference type="EMBL" id="KPK68136.1"/>
    </source>
</evidence>
<dbReference type="AlphaFoldDB" id="A0A0S8G532"/>
<evidence type="ECO:0000256" key="3">
    <source>
        <dbReference type="ARBA" id="ARBA00023002"/>
    </source>
</evidence>
<dbReference type="SUPFAM" id="SSF51905">
    <property type="entry name" value="FAD/NAD(P)-binding domain"/>
    <property type="match status" value="1"/>
</dbReference>
<dbReference type="InterPro" id="IPR017896">
    <property type="entry name" value="4Fe4S_Fe-S-bd"/>
</dbReference>
<evidence type="ECO:0000256" key="2">
    <source>
        <dbReference type="ARBA" id="ARBA00022723"/>
    </source>
</evidence>
<evidence type="ECO:0000256" key="1">
    <source>
        <dbReference type="ARBA" id="ARBA00022485"/>
    </source>
</evidence>